<reference evidence="3" key="1">
    <citation type="journal article" date="2018" name="Nat. Microbiol.">
        <title>Leveraging single-cell genomics to expand the fungal tree of life.</title>
        <authorList>
            <person name="Ahrendt S.R."/>
            <person name="Quandt C.A."/>
            <person name="Ciobanu D."/>
            <person name="Clum A."/>
            <person name="Salamov A."/>
            <person name="Andreopoulos B."/>
            <person name="Cheng J.F."/>
            <person name="Woyke T."/>
            <person name="Pelin A."/>
            <person name="Henrissat B."/>
            <person name="Reynolds N.K."/>
            <person name="Benny G.L."/>
            <person name="Smith M.E."/>
            <person name="James T.Y."/>
            <person name="Grigoriev I.V."/>
        </authorList>
    </citation>
    <scope>NUCLEOTIDE SEQUENCE [LARGE SCALE GENOMIC DNA]</scope>
</reference>
<proteinExistence type="predicted"/>
<keyword evidence="1" id="KW-0732">Signal</keyword>
<accession>A0A4P9WAV6</accession>
<name>A0A4P9WAV6_9FUNG</name>
<dbReference type="Proteomes" id="UP000269721">
    <property type="component" value="Unassembled WGS sequence"/>
</dbReference>
<dbReference type="EMBL" id="KZ996000">
    <property type="protein sequence ID" value="RKO89594.1"/>
    <property type="molecule type" value="Genomic_DNA"/>
</dbReference>
<sequence>MLSVLPLLATLLLLTLPLQTTALPSAPVTPSPPQIDPQCSRPFKSGYSNASAGLTFNAIGDSWIQQFRYGADNYVCSLSFAVEPPPVGQVDEVGVELRLWNASNYSLSEIVNGSVSPFYVGTTVQIGTAVTFAFCSANAVFVPAAVYIAFAVTLISPGTSLTLQYTPSDGSGLNYGLYFGPTLGNSDNVINQGVAFNYSVSGSNIPQCVGTPQTTYPLPITWSDTPFGIEVEAQVYVAINDYNTAIVPALNGCASISQDIIDALTTFFESISAIFETLNGFSDPGDLVVQGSLRVEVCAALTAILSIPNLKSYEPCPSTTPPATIPTVAYPTSYPGLPLPLLALPQAAPATDQAFCGPVSLGKDATDDGAGDNSIDGFGA</sequence>
<evidence type="ECO:0008006" key="4">
    <source>
        <dbReference type="Google" id="ProtNLM"/>
    </source>
</evidence>
<feature type="signal peptide" evidence="1">
    <location>
        <begin position="1"/>
        <end position="22"/>
    </location>
</feature>
<organism evidence="2 3">
    <name type="scientific">Blyttiomyces helicus</name>
    <dbReference type="NCBI Taxonomy" id="388810"/>
    <lineage>
        <taxon>Eukaryota</taxon>
        <taxon>Fungi</taxon>
        <taxon>Fungi incertae sedis</taxon>
        <taxon>Chytridiomycota</taxon>
        <taxon>Chytridiomycota incertae sedis</taxon>
        <taxon>Chytridiomycetes</taxon>
        <taxon>Chytridiomycetes incertae sedis</taxon>
        <taxon>Blyttiomyces</taxon>
    </lineage>
</organism>
<keyword evidence="3" id="KW-1185">Reference proteome</keyword>
<evidence type="ECO:0000313" key="2">
    <source>
        <dbReference type="EMBL" id="RKO89594.1"/>
    </source>
</evidence>
<gene>
    <name evidence="2" type="ORF">BDK51DRAFT_48438</name>
</gene>
<feature type="chain" id="PRO_5020729014" description="Ubiquitin 3 binding protein But2 C-terminal domain-containing protein" evidence="1">
    <location>
        <begin position="23"/>
        <end position="380"/>
    </location>
</feature>
<dbReference type="AlphaFoldDB" id="A0A4P9WAV6"/>
<evidence type="ECO:0000256" key="1">
    <source>
        <dbReference type="SAM" id="SignalP"/>
    </source>
</evidence>
<protein>
    <recommendedName>
        <fullName evidence="4">Ubiquitin 3 binding protein But2 C-terminal domain-containing protein</fullName>
    </recommendedName>
</protein>
<evidence type="ECO:0000313" key="3">
    <source>
        <dbReference type="Proteomes" id="UP000269721"/>
    </source>
</evidence>